<dbReference type="EMBL" id="FTMD01000019">
    <property type="protein sequence ID" value="SIR54351.1"/>
    <property type="molecule type" value="Genomic_DNA"/>
</dbReference>
<dbReference type="OrthoDB" id="527247at2"/>
<sequence>MASHLGILSVLQALRERLAIRMAARLGGNPQVEILGSQTLAGKPQANTDTLGIYLHRISVDPFSRNRHLSPLPGRSQPRPELPVNLHLLLIAWCTHTEQEIEYLAAAIQILGGGFMLESADMTLADPDWGRDDVVQVLPEEMSTEDLMRLWDSLPGDYRLSAPYLVKTVRLAPDIDRDEGPAVRTLVFPMDDRRGSGQ</sequence>
<evidence type="ECO:0000313" key="3">
    <source>
        <dbReference type="Proteomes" id="UP000186819"/>
    </source>
</evidence>
<evidence type="ECO:0000313" key="2">
    <source>
        <dbReference type="EMBL" id="SIR54351.1"/>
    </source>
</evidence>
<dbReference type="InterPro" id="IPR025351">
    <property type="entry name" value="Pvc16_N"/>
</dbReference>
<dbReference type="Pfam" id="PF14065">
    <property type="entry name" value="Pvc16_N"/>
    <property type="match status" value="1"/>
</dbReference>
<dbReference type="Proteomes" id="UP000186819">
    <property type="component" value="Unassembled WGS sequence"/>
</dbReference>
<gene>
    <name evidence="2" type="ORF">SAMN05421829_11947</name>
</gene>
<name>A0A1N7BSL3_9RHOO</name>
<dbReference type="AlphaFoldDB" id="A0A1N7BSL3"/>
<accession>A0A1N7BSL3</accession>
<dbReference type="RefSeq" id="WP_076604087.1">
    <property type="nucleotide sequence ID" value="NZ_FTMD01000019.1"/>
</dbReference>
<keyword evidence="3" id="KW-1185">Reference proteome</keyword>
<reference evidence="3" key="1">
    <citation type="submission" date="2017-01" db="EMBL/GenBank/DDBJ databases">
        <authorList>
            <person name="Varghese N."/>
            <person name="Submissions S."/>
        </authorList>
    </citation>
    <scope>NUCLEOTIDE SEQUENCE [LARGE SCALE GENOMIC DNA]</scope>
    <source>
        <strain evidence="3">ATCC 51758</strain>
    </source>
</reference>
<dbReference type="STRING" id="34027.SAMN05421829_11947"/>
<protein>
    <recommendedName>
        <fullName evidence="1">Pvc16 N-terminal domain-containing protein</fullName>
    </recommendedName>
</protein>
<feature type="domain" description="Pvc16 N-terminal" evidence="1">
    <location>
        <begin position="10"/>
        <end position="184"/>
    </location>
</feature>
<organism evidence="2 3">
    <name type="scientific">Aromatoleum tolulyticum</name>
    <dbReference type="NCBI Taxonomy" id="34027"/>
    <lineage>
        <taxon>Bacteria</taxon>
        <taxon>Pseudomonadati</taxon>
        <taxon>Pseudomonadota</taxon>
        <taxon>Betaproteobacteria</taxon>
        <taxon>Rhodocyclales</taxon>
        <taxon>Rhodocyclaceae</taxon>
        <taxon>Aromatoleum</taxon>
    </lineage>
</organism>
<proteinExistence type="predicted"/>
<evidence type="ECO:0000259" key="1">
    <source>
        <dbReference type="Pfam" id="PF14065"/>
    </source>
</evidence>